<evidence type="ECO:0000256" key="2">
    <source>
        <dbReference type="SAM" id="Phobius"/>
    </source>
</evidence>
<feature type="transmembrane region" description="Helical" evidence="2">
    <location>
        <begin position="1822"/>
        <end position="1842"/>
    </location>
</feature>
<gene>
    <name evidence="3" type="ORF">CYMTET_37726</name>
</gene>
<keyword evidence="4" id="KW-1185">Reference proteome</keyword>
<feature type="transmembrane region" description="Helical" evidence="2">
    <location>
        <begin position="2029"/>
        <end position="2051"/>
    </location>
</feature>
<keyword evidence="2" id="KW-1133">Transmembrane helix</keyword>
<feature type="compositionally biased region" description="Basic and acidic residues" evidence="1">
    <location>
        <begin position="2330"/>
        <end position="2340"/>
    </location>
</feature>
<evidence type="ECO:0000313" key="4">
    <source>
        <dbReference type="Proteomes" id="UP001190700"/>
    </source>
</evidence>
<feature type="transmembrane region" description="Helical" evidence="2">
    <location>
        <begin position="1854"/>
        <end position="1874"/>
    </location>
</feature>
<dbReference type="EMBL" id="LGRX02025059">
    <property type="protein sequence ID" value="KAK3253004.1"/>
    <property type="molecule type" value="Genomic_DNA"/>
</dbReference>
<keyword evidence="2" id="KW-0812">Transmembrane</keyword>
<protein>
    <submittedName>
        <fullName evidence="3">Uncharacterized protein</fullName>
    </submittedName>
</protein>
<sequence length="2371" mass="254986">MRNFNVGAPSKPCRSPVQWIPKPKLLEFPGVGRELAQGDRGGIPLGPRIGHKSPVFEAEDDVIVDLVYESSEPRAHALAVESSVEMGVPSRRASMADVLAERDSRLQRINTLETKRQKAVDAFVTQDPDDAAQTEAGAEAAGVEGDGYQFYGRHPADAFPVLTDLVEDHVRLRALGVAIITALFILLALAIAGWVEDRSELPTKVEYTSAFASLSAVGVPLRAIRAPKVRLLNSRGQYFTGEGADNFTFHAAVRALRQRGVLNTLDCSSDRLGAAGIEGTLEHARVREPCTPVLANVHAVADHEGVATFENLTFARGPAADVTYAITATYRNMTVDAPEQRTDTLNDVFDVTILTELPITIRAREPLPEAPTLLLRDDFGLVVPDAACTAFAWTEPDFWAPFKEEQYPSQQSGAFIPTSARTYNPEPVPLQRAFLRGQNSAVLSGAVSSVSGSDGKVTFRDLRVVTSTTPHNYIHFFCDGKVASWSAPQMAPSVYTPPRTPTFDKPVVLLTDIASVILVDFDPGTELDAVEGLPLTPQPSVLLLDGQGAPVVGATTLAVVAVDGDFVYPLMFPPRAVDRLGHAPTVVTGVISAPSDTAGVARFEALSFQAAGRAAPEPAFQLRFCAEGVCSEAAQSPVFRLKTAVAKVVIFQQPAYIRVNGTMAGVAGEPRRYSDTEPPVVQVLASDGSGLPGKTPSVSAWDLRQGSRLNTSQIEFTVLPGAGTGADGLASVEVRLLHATEAAFMLAEEGRVGIAFEVDGVQSPLSDPVTLPHDTALSRAGVCSTLRALVPPPARVAVGWPFNRSVQVQAVDATGAPVPDLLVTPVSVEDYTRAPVFYQFGGDGHEDYAVTGSDGIATMQYNLPYRVGGEVFPGPRADVVRPGPDGSVKLMYVGLAVNFSESARVRELHASAPTSFGGRSGEEWFEFVERWAAGACGRATECRIACVSDTFELRAENPLARVEVSDARDGTRELEYAEDETGVYMLSPFYPYESSSAEGEALEQSYWEVVLRLLDAQGAGVPGQRVSLSVLEIPDYMSALFWWEGYLTCPSVEVPSCFYDFEKGAVVKGEDPSGEQGGQPLNSSEHFTAFAFVSCSQPLAGSGSDGLLVVRCVANAGYPGQYTMLFDGSGISSKPVTYFVPNAVAKVEVTDTWTRDIDAGKIYTAGDNLPGPVLRLVNETGAPVQNYRASAWLVREDGSEAAAMFDFAPKKHQNILGDYTKFSSRSDSNGYADFPLLYTLDVAPGCYRYQFGIFPCGEDGLGCSILPRLRANVSGSPVLSEPTAEAVCITADAELAVEAEPSGTVSIGQRFAEAPSFSITERSSTEAKAVTGLAMMVVAVESRQDPVMDTGLRGGRRAHWTRTNCANNEEACGLAEPIFFPGSDGSATGDGGEGLPAGAKWPKSRGLSNNVCVFLHSQAVYGRCGPLQQEVIGAGSAREYFKYTSSFTELRVLEGMYSTQLTLQAARPLMTWQPNSSFVQRTLSNATQPIALRDQPAQIRVVTHPRREVELGSLFRVAVRASIESGAALRYARVTAHLADANGTAIETADAFLTRLFGSANQSVATDGAFPLLAESRAAQVTDRDGHARFALRIDQGVPGRYAVYFQVGGVQSRKSNAFVLTNRVTQVLPQFAGGRHAVHEDGDGGGYPAELAISPFEVVVMDAAGVGVEGLQPSQFTFNVFTLAHHREAAAMRGVEALARGEGGASERLRAAFALIVEGSRRLQSSMLSTTAEVRFSGAGASQRGAGVYYFKDARLQVLEAGTYRIQVLAAGVPSDAEDADHDLEVRAAGTSAWARGLARLNQAAVFLLIAGLLVGNEAGLPGWAVLAALLCAGGALAVIASRDQGAAWEACMYTNMAAIVVLLLFAALGVVAPQSVPTRTFKAHRRALMLAYVRRLVMDPAGASAASSAGAGKASNLAQLRAGLADLAGHGECFFYPQRVLAAMACSAFSVGVLMHRTILLAAKLEEDIDGLDVHTAHTVYSSLLRLEEHFHRMAGLSLGSEYEAWSYSQASAAHSSYEDVTRAVRAASVAGAALGAAALALGWTVFLVDIRGQLIRARRGRFDFDLSECSIADAASYIGMHISISAIFYLLIWGTVFLVVFLLAWDIFRGLLLEFLERNWIWLAHLLWPKLLSMVAKMLFLGRFATNDAIIYRGLFSLWDLAQLFLSIASGVVEGLMRWLYVTAASLVAVGRMERNALPQWIYAVSPVDAHFKATQNLIKMHHMFSNPTFRVGAWLLEDCGIDHRARMLKDHRRRRLQLRWQVALLLAQNPVLMAHRAPQSRAKEIESGSVIETPETASMMKSATREHEESEKLVNAGERSVTAVFRESDDKVDSNRETSANDPRGKPEMWGAVFTTEANEVQENIAF</sequence>
<feature type="transmembrane region" description="Helical" evidence="2">
    <location>
        <begin position="174"/>
        <end position="195"/>
    </location>
</feature>
<feature type="region of interest" description="Disordered" evidence="1">
    <location>
        <begin position="2309"/>
        <end position="2352"/>
    </location>
</feature>
<feature type="transmembrane region" description="Helical" evidence="2">
    <location>
        <begin position="2089"/>
        <end position="2111"/>
    </location>
</feature>
<comment type="caution">
    <text evidence="3">The sequence shown here is derived from an EMBL/GenBank/DDBJ whole genome shotgun (WGS) entry which is preliminary data.</text>
</comment>
<feature type="transmembrane region" description="Helical" evidence="2">
    <location>
        <begin position="2153"/>
        <end position="2173"/>
    </location>
</feature>
<keyword evidence="2" id="KW-0472">Membrane</keyword>
<reference evidence="3 4" key="1">
    <citation type="journal article" date="2015" name="Genome Biol. Evol.">
        <title>Comparative Genomics of a Bacterivorous Green Alga Reveals Evolutionary Causalities and Consequences of Phago-Mixotrophic Mode of Nutrition.</title>
        <authorList>
            <person name="Burns J.A."/>
            <person name="Paasch A."/>
            <person name="Narechania A."/>
            <person name="Kim E."/>
        </authorList>
    </citation>
    <scope>NUCLEOTIDE SEQUENCE [LARGE SCALE GENOMIC DNA]</scope>
    <source>
        <strain evidence="3 4">PLY_AMNH</strain>
    </source>
</reference>
<organism evidence="3 4">
    <name type="scientific">Cymbomonas tetramitiformis</name>
    <dbReference type="NCBI Taxonomy" id="36881"/>
    <lineage>
        <taxon>Eukaryota</taxon>
        <taxon>Viridiplantae</taxon>
        <taxon>Chlorophyta</taxon>
        <taxon>Pyramimonadophyceae</taxon>
        <taxon>Pyramimonadales</taxon>
        <taxon>Pyramimonadaceae</taxon>
        <taxon>Cymbomonas</taxon>
    </lineage>
</organism>
<accession>A0AAE0CEY2</accession>
<dbReference type="Proteomes" id="UP001190700">
    <property type="component" value="Unassembled WGS sequence"/>
</dbReference>
<name>A0AAE0CEY2_9CHLO</name>
<evidence type="ECO:0000256" key="1">
    <source>
        <dbReference type="SAM" id="MobiDB-lite"/>
    </source>
</evidence>
<evidence type="ECO:0000313" key="3">
    <source>
        <dbReference type="EMBL" id="KAK3253004.1"/>
    </source>
</evidence>
<feature type="transmembrane region" description="Helical" evidence="2">
    <location>
        <begin position="2123"/>
        <end position="2144"/>
    </location>
</feature>
<proteinExistence type="predicted"/>